<evidence type="ECO:0000256" key="1">
    <source>
        <dbReference type="SAM" id="MobiDB-lite"/>
    </source>
</evidence>
<reference evidence="3 4" key="1">
    <citation type="submission" date="2018-12" db="EMBL/GenBank/DDBJ databases">
        <title>Marinifilum JC070 sp. nov., a marine bacterium isolated from Yongle Blue Hole in the South China Sea.</title>
        <authorList>
            <person name="Fu T."/>
        </authorList>
    </citation>
    <scope>NUCLEOTIDE SEQUENCE [LARGE SCALE GENOMIC DNA]</scope>
    <source>
        <strain evidence="3 4">JC070</strain>
    </source>
</reference>
<comment type="caution">
    <text evidence="3">The sequence shown here is derived from an EMBL/GenBank/DDBJ whole genome shotgun (WGS) entry which is preliminary data.</text>
</comment>
<keyword evidence="4" id="KW-1185">Reference proteome</keyword>
<evidence type="ECO:0000313" key="3">
    <source>
        <dbReference type="EMBL" id="NOU62406.1"/>
    </source>
</evidence>
<dbReference type="InterPro" id="IPR032567">
    <property type="entry name" value="RTL1-rel"/>
</dbReference>
<feature type="non-terminal residue" evidence="3">
    <location>
        <position position="164"/>
    </location>
</feature>
<dbReference type="PANTHER" id="PTHR15503:SF45">
    <property type="entry name" value="RNA-DIRECTED DNA POLYMERASE HOMOLOG"/>
    <property type="match status" value="1"/>
</dbReference>
<feature type="non-terminal residue" evidence="3">
    <location>
        <position position="1"/>
    </location>
</feature>
<dbReference type="InterPro" id="IPR005162">
    <property type="entry name" value="Retrotrans_gag_dom"/>
</dbReference>
<dbReference type="EMBL" id="RZNH01000156">
    <property type="protein sequence ID" value="NOU62406.1"/>
    <property type="molecule type" value="Genomic_DNA"/>
</dbReference>
<dbReference type="Gene3D" id="4.10.60.10">
    <property type="entry name" value="Zinc finger, CCHC-type"/>
    <property type="match status" value="1"/>
</dbReference>
<dbReference type="Pfam" id="PF03732">
    <property type="entry name" value="Retrotrans_gag"/>
    <property type="match status" value="1"/>
</dbReference>
<feature type="region of interest" description="Disordered" evidence="1">
    <location>
        <begin position="74"/>
        <end position="109"/>
    </location>
</feature>
<gene>
    <name evidence="3" type="ORF">ELS83_21720</name>
</gene>
<protein>
    <recommendedName>
        <fullName evidence="2">Retrotransposon gag domain-containing protein</fullName>
    </recommendedName>
</protein>
<dbReference type="PANTHER" id="PTHR15503">
    <property type="entry name" value="LDOC1 RELATED"/>
    <property type="match status" value="1"/>
</dbReference>
<sequence length="164" mass="18360">LAQGRRTVREYEEEFNPLRRFVGRELEDEAVQVFRFIRGLRPELKTHCSIRTFNTVGELVERVALLESNLAEEAKLKAKPQSGPSGKTNDKKRKWDQVDGGKTSGGRPACSKCGWNHPGECWKAKGACVRCGSMDHGVQNCPRQNPSGRSGQMTCFHCGQQGHF</sequence>
<dbReference type="Proteomes" id="UP000732105">
    <property type="component" value="Unassembled WGS sequence"/>
</dbReference>
<evidence type="ECO:0000259" key="2">
    <source>
        <dbReference type="Pfam" id="PF03732"/>
    </source>
</evidence>
<feature type="domain" description="Retrotransposon gag" evidence="2">
    <location>
        <begin position="1"/>
        <end position="42"/>
    </location>
</feature>
<accession>A0ABX1X2D2</accession>
<evidence type="ECO:0000313" key="4">
    <source>
        <dbReference type="Proteomes" id="UP000732105"/>
    </source>
</evidence>
<proteinExistence type="predicted"/>
<name>A0ABX1X2D2_9BACT</name>
<organism evidence="3 4">
    <name type="scientific">Marinifilum caeruleilacunae</name>
    <dbReference type="NCBI Taxonomy" id="2499076"/>
    <lineage>
        <taxon>Bacteria</taxon>
        <taxon>Pseudomonadati</taxon>
        <taxon>Bacteroidota</taxon>
        <taxon>Bacteroidia</taxon>
        <taxon>Marinilabiliales</taxon>
        <taxon>Marinifilaceae</taxon>
    </lineage>
</organism>